<keyword evidence="1" id="KW-0812">Transmembrane</keyword>
<dbReference type="EMBL" id="CAXAMN010024901">
    <property type="protein sequence ID" value="CAK9090834.1"/>
    <property type="molecule type" value="Genomic_DNA"/>
</dbReference>
<keyword evidence="1" id="KW-1133">Transmembrane helix</keyword>
<comment type="caution">
    <text evidence="2">The sequence shown here is derived from an EMBL/GenBank/DDBJ whole genome shotgun (WGS) entry which is preliminary data.</text>
</comment>
<keyword evidence="1" id="KW-0472">Membrane</keyword>
<evidence type="ECO:0000313" key="2">
    <source>
        <dbReference type="EMBL" id="CAK9090834.1"/>
    </source>
</evidence>
<evidence type="ECO:0000313" key="3">
    <source>
        <dbReference type="Proteomes" id="UP001642484"/>
    </source>
</evidence>
<proteinExistence type="predicted"/>
<dbReference type="Proteomes" id="UP001642484">
    <property type="component" value="Unassembled WGS sequence"/>
</dbReference>
<reference evidence="2 3" key="1">
    <citation type="submission" date="2024-02" db="EMBL/GenBank/DDBJ databases">
        <authorList>
            <person name="Chen Y."/>
            <person name="Shah S."/>
            <person name="Dougan E. K."/>
            <person name="Thang M."/>
            <person name="Chan C."/>
        </authorList>
    </citation>
    <scope>NUCLEOTIDE SEQUENCE [LARGE SCALE GENOMIC DNA]</scope>
</reference>
<accession>A0ABP0QS19</accession>
<organism evidence="2 3">
    <name type="scientific">Durusdinium trenchii</name>
    <dbReference type="NCBI Taxonomy" id="1381693"/>
    <lineage>
        <taxon>Eukaryota</taxon>
        <taxon>Sar</taxon>
        <taxon>Alveolata</taxon>
        <taxon>Dinophyceae</taxon>
        <taxon>Suessiales</taxon>
        <taxon>Symbiodiniaceae</taxon>
        <taxon>Durusdinium</taxon>
    </lineage>
</organism>
<feature type="transmembrane region" description="Helical" evidence="1">
    <location>
        <begin position="130"/>
        <end position="149"/>
    </location>
</feature>
<gene>
    <name evidence="2" type="ORF">CCMP2556_LOCUS43620</name>
</gene>
<sequence>MEYAQSPRNLGHQKVTMTSWGESSLRNLCVSPASLMQTNVGEFASRSARFGWNAGKSQPTRGGSITEELLRERSGLQRQDSTMSAFSFTSDEWSMAPEVVSTFQSGHVEDISNENVLNERWRRLSFVRVYMRKFCLFGGWAVIFVWGVVTLYQMPARNRAGVIAGERAAVSSSSHMLGTSWSPNR</sequence>
<evidence type="ECO:0000256" key="1">
    <source>
        <dbReference type="SAM" id="Phobius"/>
    </source>
</evidence>
<keyword evidence="3" id="KW-1185">Reference proteome</keyword>
<name>A0ABP0QS19_9DINO</name>
<protein>
    <submittedName>
        <fullName evidence="2">Uncharacterized protein</fullName>
    </submittedName>
</protein>